<proteinExistence type="predicted"/>
<keyword evidence="1" id="KW-0472">Membrane</keyword>
<dbReference type="RefSeq" id="WP_189605163.1">
    <property type="nucleotide sequence ID" value="NZ_BMXB01000011.1"/>
</dbReference>
<name>A0A918SJB8_9FLAO</name>
<reference evidence="2" key="2">
    <citation type="submission" date="2020-09" db="EMBL/GenBank/DDBJ databases">
        <authorList>
            <person name="Sun Q."/>
            <person name="Kim S."/>
        </authorList>
    </citation>
    <scope>NUCLEOTIDE SEQUENCE</scope>
    <source>
        <strain evidence="2">KCTC 12719</strain>
    </source>
</reference>
<keyword evidence="1" id="KW-0812">Transmembrane</keyword>
<evidence type="ECO:0000256" key="1">
    <source>
        <dbReference type="SAM" id="Phobius"/>
    </source>
</evidence>
<comment type="caution">
    <text evidence="2">The sequence shown here is derived from an EMBL/GenBank/DDBJ whole genome shotgun (WGS) entry which is preliminary data.</text>
</comment>
<dbReference type="Pfam" id="PF20503">
    <property type="entry name" value="DUF6730"/>
    <property type="match status" value="1"/>
</dbReference>
<reference evidence="2" key="1">
    <citation type="journal article" date="2014" name="Int. J. Syst. Evol. Microbiol.">
        <title>Complete genome sequence of Corynebacterium casei LMG S-19264T (=DSM 44701T), isolated from a smear-ripened cheese.</title>
        <authorList>
            <consortium name="US DOE Joint Genome Institute (JGI-PGF)"/>
            <person name="Walter F."/>
            <person name="Albersmeier A."/>
            <person name="Kalinowski J."/>
            <person name="Ruckert C."/>
        </authorList>
    </citation>
    <scope>NUCLEOTIDE SEQUENCE</scope>
    <source>
        <strain evidence="2">KCTC 12719</strain>
    </source>
</reference>
<dbReference type="EMBL" id="BMXB01000011">
    <property type="protein sequence ID" value="GHA43202.1"/>
    <property type="molecule type" value="Genomic_DNA"/>
</dbReference>
<gene>
    <name evidence="2" type="ORF">GCM10007103_25590</name>
</gene>
<dbReference type="Proteomes" id="UP000610456">
    <property type="component" value="Unassembled WGS sequence"/>
</dbReference>
<dbReference type="InterPro" id="IPR046617">
    <property type="entry name" value="DUF6730"/>
</dbReference>
<feature type="transmembrane region" description="Helical" evidence="1">
    <location>
        <begin position="82"/>
        <end position="103"/>
    </location>
</feature>
<dbReference type="AlphaFoldDB" id="A0A918SJB8"/>
<evidence type="ECO:0000313" key="3">
    <source>
        <dbReference type="Proteomes" id="UP000610456"/>
    </source>
</evidence>
<evidence type="ECO:0000313" key="2">
    <source>
        <dbReference type="EMBL" id="GHA43202.1"/>
    </source>
</evidence>
<protein>
    <submittedName>
        <fullName evidence="2">Uncharacterized protein</fullName>
    </submittedName>
</protein>
<sequence>MKKLDEIMELMADEMQDFQEGLLQLKKMTDELQSRSIPISTEVMEKHLNFFFQQQQEKEALVAERFNAIDEKLKRAYILPKSLGIIAGGILILLISLIGYLTFELKETKNGKFEVDQIGKKKGTEVNDRNFF</sequence>
<keyword evidence="3" id="KW-1185">Reference proteome</keyword>
<keyword evidence="1" id="KW-1133">Transmembrane helix</keyword>
<accession>A0A918SJB8</accession>
<organism evidence="2 3">
    <name type="scientific">Salinimicrobium marinum</name>
    <dbReference type="NCBI Taxonomy" id="680283"/>
    <lineage>
        <taxon>Bacteria</taxon>
        <taxon>Pseudomonadati</taxon>
        <taxon>Bacteroidota</taxon>
        <taxon>Flavobacteriia</taxon>
        <taxon>Flavobacteriales</taxon>
        <taxon>Flavobacteriaceae</taxon>
        <taxon>Salinimicrobium</taxon>
    </lineage>
</organism>